<dbReference type="Proteomes" id="UP000004949">
    <property type="component" value="Unassembled WGS sequence"/>
</dbReference>
<protein>
    <submittedName>
        <fullName evidence="4">Non-heme manganese-containing catalase</fullName>
    </submittedName>
</protein>
<evidence type="ECO:0000256" key="2">
    <source>
        <dbReference type="PIRSR" id="PIRSR607760-1"/>
    </source>
</evidence>
<comment type="cofactor">
    <cofactor evidence="3">
        <name>Ca(2+)</name>
        <dbReference type="ChEBI" id="CHEBI:29108"/>
    </cofactor>
    <text evidence="3">Binds 1 Ca(2+) ion per subunit.</text>
</comment>
<evidence type="ECO:0000313" key="4">
    <source>
        <dbReference type="EMBL" id="EHH69573.1"/>
    </source>
</evidence>
<keyword evidence="2" id="KW-0464">Manganese</keyword>
<evidence type="ECO:0000256" key="1">
    <source>
        <dbReference type="ARBA" id="ARBA00007644"/>
    </source>
</evidence>
<keyword evidence="5" id="KW-1185">Reference proteome</keyword>
<evidence type="ECO:0000256" key="3">
    <source>
        <dbReference type="PIRSR" id="PIRSR607760-2"/>
    </source>
</evidence>
<dbReference type="Gene3D" id="1.20.1260.10">
    <property type="match status" value="1"/>
</dbReference>
<dbReference type="OrthoDB" id="8334870at2"/>
<keyword evidence="2" id="KW-0479">Metal-binding</keyword>
<dbReference type="GO" id="GO:0046872">
    <property type="term" value="F:metal ion binding"/>
    <property type="evidence" value="ECO:0007669"/>
    <property type="project" value="UniProtKB-KW"/>
</dbReference>
<dbReference type="STRING" id="1088869.GMO_08810"/>
<organism evidence="4 5">
    <name type="scientific">Gluconobacter morbifer G707</name>
    <dbReference type="NCBI Taxonomy" id="1088869"/>
    <lineage>
        <taxon>Bacteria</taxon>
        <taxon>Pseudomonadati</taxon>
        <taxon>Pseudomonadota</taxon>
        <taxon>Alphaproteobacteria</taxon>
        <taxon>Acetobacterales</taxon>
        <taxon>Acetobacteraceae</taxon>
        <taxon>Gluconobacter</taxon>
    </lineage>
</organism>
<feature type="binding site" evidence="2">
    <location>
        <position position="65"/>
    </location>
    <ligand>
        <name>Mn(2+)</name>
        <dbReference type="ChEBI" id="CHEBI:29035"/>
        <label>1</label>
    </ligand>
</feature>
<comment type="caution">
    <text evidence="4">The sequence shown here is derived from an EMBL/GenBank/DDBJ whole genome shotgun (WGS) entry which is preliminary data.</text>
</comment>
<dbReference type="eggNOG" id="COG3546">
    <property type="taxonomic scope" value="Bacteria"/>
</dbReference>
<dbReference type="EMBL" id="AGQV01000001">
    <property type="protein sequence ID" value="EHH69573.1"/>
    <property type="molecule type" value="Genomic_DNA"/>
</dbReference>
<dbReference type="SUPFAM" id="SSF47240">
    <property type="entry name" value="Ferritin-like"/>
    <property type="match status" value="1"/>
</dbReference>
<dbReference type="Pfam" id="PF05067">
    <property type="entry name" value="Mn_catalase"/>
    <property type="match status" value="1"/>
</dbReference>
<comment type="similarity">
    <text evidence="1">Belongs to the manganese catalase family.</text>
</comment>
<reference evidence="4 5" key="1">
    <citation type="submission" date="2011-10" db="EMBL/GenBank/DDBJ databases">
        <title>Genome sequence of Gluconobacter morbifer G707, isolated from Drosophila gut.</title>
        <authorList>
            <person name="Lee W.-J."/>
            <person name="Kim E.-K."/>
        </authorList>
    </citation>
    <scope>NUCLEOTIDE SEQUENCE [LARGE SCALE GENOMIC DNA]</scope>
    <source>
        <strain evidence="4 5">G707</strain>
    </source>
</reference>
<accession>G6XHB5</accession>
<comment type="cofactor">
    <cofactor evidence="2">
        <name>Mn(2+)</name>
        <dbReference type="ChEBI" id="CHEBI:29035"/>
    </cofactor>
    <text evidence="2">Binds 2 manganese ions per subunit.</text>
</comment>
<feature type="binding site" evidence="3">
    <location>
        <position position="56"/>
    </location>
    <ligand>
        <name>Ca(2+)</name>
        <dbReference type="ChEBI" id="CHEBI:29108"/>
    </ligand>
</feature>
<sequence length="163" mass="18509">MYHHVEQLMYTVRISEPDPYFGNMLLEQFGGCNGELTATMQYFIQGINTDDPKLKDVLMDIGTEELSHLEVVGTLVRAHLQTTAKDRWAAEATSLLAIMGGGGINFYNSQGRSWTADYLRRHQCHQSVGAWRRLRGREKSSVQSKRHESGRFTYVTLPEKSLA</sequence>
<gene>
    <name evidence="4" type="ORF">GMO_08810</name>
</gene>
<evidence type="ECO:0000313" key="5">
    <source>
        <dbReference type="Proteomes" id="UP000004949"/>
    </source>
</evidence>
<dbReference type="InterPro" id="IPR012347">
    <property type="entry name" value="Ferritin-like"/>
</dbReference>
<feature type="binding site" evidence="2">
    <location>
        <position position="35"/>
    </location>
    <ligand>
        <name>Mn(2+)</name>
        <dbReference type="ChEBI" id="CHEBI:29035"/>
        <label>1</label>
    </ligand>
</feature>
<dbReference type="InterPro" id="IPR009078">
    <property type="entry name" value="Ferritin-like_SF"/>
</dbReference>
<keyword evidence="3" id="KW-0106">Calcium</keyword>
<dbReference type="InterPro" id="IPR007760">
    <property type="entry name" value="Mn_catalase"/>
</dbReference>
<proteinExistence type="inferred from homology"/>
<name>G6XHB5_9PROT</name>
<feature type="binding site" evidence="3">
    <location>
        <position position="60"/>
    </location>
    <ligand>
        <name>Ca(2+)</name>
        <dbReference type="ChEBI" id="CHEBI:29108"/>
    </ligand>
</feature>
<dbReference type="AlphaFoldDB" id="G6XHB5"/>
<feature type="binding site" evidence="2">
    <location>
        <position position="68"/>
    </location>
    <ligand>
        <name>Mn(2+)</name>
        <dbReference type="ChEBI" id="CHEBI:29035"/>
        <label>1</label>
    </ligand>
</feature>